<dbReference type="Proteomes" id="UP000198833">
    <property type="component" value="Unassembled WGS sequence"/>
</dbReference>
<dbReference type="EMBL" id="FOEN01000016">
    <property type="protein sequence ID" value="SEQ51581.1"/>
    <property type="molecule type" value="Genomic_DNA"/>
</dbReference>
<dbReference type="RefSeq" id="WP_092572667.1">
    <property type="nucleotide sequence ID" value="NZ_FOEN01000016.1"/>
</dbReference>
<organism evidence="1 2">
    <name type="scientific">Ignavigranum ruoffiae</name>
    <dbReference type="NCBI Taxonomy" id="89093"/>
    <lineage>
        <taxon>Bacteria</taxon>
        <taxon>Bacillati</taxon>
        <taxon>Bacillota</taxon>
        <taxon>Bacilli</taxon>
        <taxon>Lactobacillales</taxon>
        <taxon>Aerococcaceae</taxon>
        <taxon>Ignavigranum</taxon>
    </lineage>
</organism>
<dbReference type="AlphaFoldDB" id="A0A1H9GNC7"/>
<protein>
    <submittedName>
        <fullName evidence="1">Uncharacterized protein</fullName>
    </submittedName>
</protein>
<gene>
    <name evidence="1" type="ORF">SAMN04488558_1162</name>
</gene>
<keyword evidence="2" id="KW-1185">Reference proteome</keyword>
<sequence>MKKLLTVLTLFVLCIVSLGNLVAAQSSEIYQMQTEDAPIQELSRIDEVIYLTINSQSPQAHELILKLNNFTADTIGLPNPSTEAKDIRQNQIDLGIDYQTVKQQLDLNDNPNVYQLIDQLEQHTSGIYPKLNAEGQIVFLLSKAEWVEQDQVITIKLFEKDLLSLKRVDNQTLSYQDYPLIRQQ</sequence>
<evidence type="ECO:0000313" key="2">
    <source>
        <dbReference type="Proteomes" id="UP000198833"/>
    </source>
</evidence>
<dbReference type="STRING" id="89093.SAMN04488558_1162"/>
<accession>A0A1H9GNC7</accession>
<evidence type="ECO:0000313" key="1">
    <source>
        <dbReference type="EMBL" id="SEQ51581.1"/>
    </source>
</evidence>
<name>A0A1H9GNC7_9LACT</name>
<proteinExistence type="predicted"/>
<reference evidence="1 2" key="1">
    <citation type="submission" date="2016-10" db="EMBL/GenBank/DDBJ databases">
        <authorList>
            <person name="de Groot N.N."/>
        </authorList>
    </citation>
    <scope>NUCLEOTIDE SEQUENCE [LARGE SCALE GENOMIC DNA]</scope>
    <source>
        <strain evidence="1 2">DSM 15695</strain>
    </source>
</reference>